<dbReference type="EMBL" id="JAKZGP010000067">
    <property type="protein sequence ID" value="MCH7411279.1"/>
    <property type="molecule type" value="Genomic_DNA"/>
</dbReference>
<accession>A0ABS9V4Y7</accession>
<comment type="caution">
    <text evidence="1">The sequence shown here is derived from an EMBL/GenBank/DDBJ whole genome shotgun (WGS) entry which is preliminary data.</text>
</comment>
<evidence type="ECO:0000313" key="1">
    <source>
        <dbReference type="EMBL" id="MCH7411279.1"/>
    </source>
</evidence>
<gene>
    <name evidence="1" type="ORF">MM239_17925</name>
</gene>
<name>A0ABS9V4Y7_9BACT</name>
<evidence type="ECO:0000313" key="2">
    <source>
        <dbReference type="Proteomes" id="UP001165489"/>
    </source>
</evidence>
<sequence>MSSSNIKMIGEGDGSAVGLISMGIATEKRIFIDFMEVLPWPVTIEEYIGCAARQDTLTSISYKDVFGPGGFMPVNPYFRENNPFPYAFQSAPRFCVDCRERGGTIVMPEFWEN</sequence>
<reference evidence="1" key="1">
    <citation type="submission" date="2022-03" db="EMBL/GenBank/DDBJ databases">
        <title>De novo assembled genomes of Belliella spp. (Cyclobacteriaceae) strains.</title>
        <authorList>
            <person name="Szabo A."/>
            <person name="Korponai K."/>
            <person name="Felfoldi T."/>
        </authorList>
    </citation>
    <scope>NUCLEOTIDE SEQUENCE</scope>
    <source>
        <strain evidence="1">DSM 111904</strain>
    </source>
</reference>
<protein>
    <submittedName>
        <fullName evidence="1">Uncharacterized protein</fullName>
    </submittedName>
</protein>
<organism evidence="1 2">
    <name type="scientific">Belliella filtrata</name>
    <dbReference type="NCBI Taxonomy" id="2923435"/>
    <lineage>
        <taxon>Bacteria</taxon>
        <taxon>Pseudomonadati</taxon>
        <taxon>Bacteroidota</taxon>
        <taxon>Cytophagia</taxon>
        <taxon>Cytophagales</taxon>
        <taxon>Cyclobacteriaceae</taxon>
        <taxon>Belliella</taxon>
    </lineage>
</organism>
<keyword evidence="2" id="KW-1185">Reference proteome</keyword>
<dbReference type="Proteomes" id="UP001165489">
    <property type="component" value="Unassembled WGS sequence"/>
</dbReference>
<proteinExistence type="predicted"/>